<sequence length="145" mass="15678">MLLETTVVLVVALQAVAIVLLWQQGRRLKRGVRMKRGGAASGGEAGGVPELLIVNALSKIDHRLGMLEERTQQRAAEPAALRRSVEVPATQMTSLRSAGHHSSASNYELAQQLAREGSGLDQLMACCGLSRHEAELVLRLYAKRA</sequence>
<dbReference type="Pfam" id="PF10975">
    <property type="entry name" value="DUF2802"/>
    <property type="match status" value="1"/>
</dbReference>
<evidence type="ECO:0000256" key="1">
    <source>
        <dbReference type="SAM" id="Phobius"/>
    </source>
</evidence>
<dbReference type="Proteomes" id="UP001620461">
    <property type="component" value="Unassembled WGS sequence"/>
</dbReference>
<accession>A0ABW8JHG0</accession>
<dbReference type="RefSeq" id="WP_404545847.1">
    <property type="nucleotide sequence ID" value="NZ_JADIKJ010000004.1"/>
</dbReference>
<comment type="caution">
    <text evidence="2">The sequence shown here is derived from an EMBL/GenBank/DDBJ whole genome shotgun (WGS) entry which is preliminary data.</text>
</comment>
<name>A0ABW8JHG0_9GAMM</name>
<keyword evidence="3" id="KW-1185">Reference proteome</keyword>
<evidence type="ECO:0000313" key="3">
    <source>
        <dbReference type="Proteomes" id="UP001620461"/>
    </source>
</evidence>
<dbReference type="InterPro" id="IPR021244">
    <property type="entry name" value="DUF2802"/>
</dbReference>
<feature type="transmembrane region" description="Helical" evidence="1">
    <location>
        <begin position="6"/>
        <end position="25"/>
    </location>
</feature>
<keyword evidence="1" id="KW-0472">Membrane</keyword>
<organism evidence="2 3">
    <name type="scientific">Dyella jejuensis</name>
    <dbReference type="NCBI Taxonomy" id="1432009"/>
    <lineage>
        <taxon>Bacteria</taxon>
        <taxon>Pseudomonadati</taxon>
        <taxon>Pseudomonadota</taxon>
        <taxon>Gammaproteobacteria</taxon>
        <taxon>Lysobacterales</taxon>
        <taxon>Rhodanobacteraceae</taxon>
        <taxon>Dyella</taxon>
    </lineage>
</organism>
<evidence type="ECO:0000313" key="2">
    <source>
        <dbReference type="EMBL" id="MFK2899740.1"/>
    </source>
</evidence>
<protein>
    <submittedName>
        <fullName evidence="2">DUF2802 domain-containing protein</fullName>
    </submittedName>
</protein>
<keyword evidence="1" id="KW-0812">Transmembrane</keyword>
<keyword evidence="1" id="KW-1133">Transmembrane helix</keyword>
<dbReference type="EMBL" id="JADIKJ010000004">
    <property type="protein sequence ID" value="MFK2899740.1"/>
    <property type="molecule type" value="Genomic_DNA"/>
</dbReference>
<reference evidence="2 3" key="1">
    <citation type="submission" date="2020-10" db="EMBL/GenBank/DDBJ databases">
        <title>Phylogeny of dyella-like bacteria.</title>
        <authorList>
            <person name="Fu J."/>
        </authorList>
    </citation>
    <scope>NUCLEOTIDE SEQUENCE [LARGE SCALE GENOMIC DNA]</scope>
    <source>
        <strain evidence="2 3">JP1</strain>
    </source>
</reference>
<gene>
    <name evidence="2" type="ORF">ISP15_05270</name>
</gene>
<proteinExistence type="predicted"/>